<feature type="domain" description="HAMP" evidence="19">
    <location>
        <begin position="177"/>
        <end position="229"/>
    </location>
</feature>
<sequence length="454" mass="50865">MTKSLYVRVVLIFIVVIIVSIAVGFSVSGRLYMSRIKVSFEDELVRTGGEIIRNLETTTPDQVKAYMEQMVIFPAFRVELYDESMTRIYSLDDSEPEFANDKMLETVLNGGIARNNEEHDGPRGILIGLPLRIQDKPYALFLAPKLEGLLAQFRNVLLTVLGIVLFVGSVLILIASRYVVLPLHRLTRATRKLASGDFNVSIRSKRKDEIGQLTNSFNHMAEELGALDRMRVDFVNNVSHEFQSPLTSISGFSKALKSKRMDEDKRNHYLTIIEEESERLSRMGNNLLRLSSLQTGHPTLNPGKFRLDEQLRHVVIACEPQWKAKALRVELELEETTIVADEDLLNQVWTNLFHNAIKFTPESGHIRISLHHGGETASVVIADNGIGIPEEDHALIFTPFYKADKSRDAAVRGNGLGLSIAKRIVDLHNGEIAVFSVAGKGTEFTVSLPLSFAR</sequence>
<evidence type="ECO:0000256" key="12">
    <source>
        <dbReference type="ARBA" id="ARBA00023012"/>
    </source>
</evidence>
<evidence type="ECO:0000313" key="21">
    <source>
        <dbReference type="Proteomes" id="UP001596105"/>
    </source>
</evidence>
<dbReference type="EMBL" id="JBHSMH010000016">
    <property type="protein sequence ID" value="MFC5468545.1"/>
    <property type="molecule type" value="Genomic_DNA"/>
</dbReference>
<evidence type="ECO:0000256" key="11">
    <source>
        <dbReference type="ARBA" id="ARBA00022989"/>
    </source>
</evidence>
<name>A0ABW0LRL7_9BACL</name>
<keyword evidence="9 20" id="KW-0418">Kinase</keyword>
<dbReference type="SMART" id="SM00304">
    <property type="entry name" value="HAMP"/>
    <property type="match status" value="1"/>
</dbReference>
<dbReference type="Proteomes" id="UP001596105">
    <property type="component" value="Unassembled WGS sequence"/>
</dbReference>
<keyword evidence="6" id="KW-0808">Transferase</keyword>
<evidence type="ECO:0000256" key="9">
    <source>
        <dbReference type="ARBA" id="ARBA00022777"/>
    </source>
</evidence>
<dbReference type="SMART" id="SM00387">
    <property type="entry name" value="HATPase_c"/>
    <property type="match status" value="1"/>
</dbReference>
<reference evidence="21" key="1">
    <citation type="journal article" date="2019" name="Int. J. Syst. Evol. Microbiol.">
        <title>The Global Catalogue of Microorganisms (GCM) 10K type strain sequencing project: providing services to taxonomists for standard genome sequencing and annotation.</title>
        <authorList>
            <consortium name="The Broad Institute Genomics Platform"/>
            <consortium name="The Broad Institute Genome Sequencing Center for Infectious Disease"/>
            <person name="Wu L."/>
            <person name="Ma J."/>
        </authorList>
    </citation>
    <scope>NUCLEOTIDE SEQUENCE [LARGE SCALE GENOMIC DNA]</scope>
    <source>
        <strain evidence="21">CCUG 57113</strain>
    </source>
</reference>
<organism evidence="20 21">
    <name type="scientific">Cohnella suwonensis</name>
    <dbReference type="NCBI Taxonomy" id="696072"/>
    <lineage>
        <taxon>Bacteria</taxon>
        <taxon>Bacillati</taxon>
        <taxon>Bacillota</taxon>
        <taxon>Bacilli</taxon>
        <taxon>Bacillales</taxon>
        <taxon>Paenibacillaceae</taxon>
        <taxon>Cohnella</taxon>
    </lineage>
</organism>
<feature type="domain" description="Histidine kinase" evidence="18">
    <location>
        <begin position="237"/>
        <end position="452"/>
    </location>
</feature>
<keyword evidence="14 17" id="KW-0472">Membrane</keyword>
<dbReference type="Pfam" id="PF00672">
    <property type="entry name" value="HAMP"/>
    <property type="match status" value="1"/>
</dbReference>
<dbReference type="InterPro" id="IPR050398">
    <property type="entry name" value="HssS/ArlS-like"/>
</dbReference>
<dbReference type="Gene3D" id="3.30.565.10">
    <property type="entry name" value="Histidine kinase-like ATPase, C-terminal domain"/>
    <property type="match status" value="1"/>
</dbReference>
<dbReference type="Gene3D" id="1.10.287.130">
    <property type="match status" value="1"/>
</dbReference>
<feature type="transmembrane region" description="Helical" evidence="17">
    <location>
        <begin position="6"/>
        <end position="27"/>
    </location>
</feature>
<dbReference type="Pfam" id="PF02518">
    <property type="entry name" value="HATPase_c"/>
    <property type="match status" value="1"/>
</dbReference>
<evidence type="ECO:0000256" key="7">
    <source>
        <dbReference type="ARBA" id="ARBA00022692"/>
    </source>
</evidence>
<keyword evidence="13" id="KW-0843">Virulence</keyword>
<evidence type="ECO:0000259" key="19">
    <source>
        <dbReference type="PROSITE" id="PS50885"/>
    </source>
</evidence>
<dbReference type="SMART" id="SM00388">
    <property type="entry name" value="HisKA"/>
    <property type="match status" value="1"/>
</dbReference>
<evidence type="ECO:0000256" key="16">
    <source>
        <dbReference type="ARBA" id="ARBA00040841"/>
    </source>
</evidence>
<accession>A0ABW0LRL7</accession>
<dbReference type="PANTHER" id="PTHR45528:SF11">
    <property type="entry name" value="HISTIDINE KINASE"/>
    <property type="match status" value="1"/>
</dbReference>
<dbReference type="CDD" id="cd00075">
    <property type="entry name" value="HATPase"/>
    <property type="match status" value="1"/>
</dbReference>
<dbReference type="CDD" id="cd06225">
    <property type="entry name" value="HAMP"/>
    <property type="match status" value="1"/>
</dbReference>
<proteinExistence type="predicted"/>
<evidence type="ECO:0000256" key="6">
    <source>
        <dbReference type="ARBA" id="ARBA00022679"/>
    </source>
</evidence>
<dbReference type="PRINTS" id="PR00344">
    <property type="entry name" value="BCTRLSENSOR"/>
</dbReference>
<dbReference type="CDD" id="cd00082">
    <property type="entry name" value="HisKA"/>
    <property type="match status" value="1"/>
</dbReference>
<evidence type="ECO:0000256" key="10">
    <source>
        <dbReference type="ARBA" id="ARBA00022840"/>
    </source>
</evidence>
<evidence type="ECO:0000256" key="4">
    <source>
        <dbReference type="ARBA" id="ARBA00022475"/>
    </source>
</evidence>
<dbReference type="SUPFAM" id="SSF158472">
    <property type="entry name" value="HAMP domain-like"/>
    <property type="match status" value="1"/>
</dbReference>
<dbReference type="SUPFAM" id="SSF47384">
    <property type="entry name" value="Homodimeric domain of signal transducing histidine kinase"/>
    <property type="match status" value="1"/>
</dbReference>
<dbReference type="InterPro" id="IPR004358">
    <property type="entry name" value="Sig_transdc_His_kin-like_C"/>
</dbReference>
<keyword evidence="8" id="KW-0547">Nucleotide-binding</keyword>
<dbReference type="InterPro" id="IPR003661">
    <property type="entry name" value="HisK_dim/P_dom"/>
</dbReference>
<evidence type="ECO:0000256" key="5">
    <source>
        <dbReference type="ARBA" id="ARBA00022553"/>
    </source>
</evidence>
<comment type="subcellular location">
    <subcellularLocation>
        <location evidence="2">Cell membrane</location>
        <topology evidence="2">Multi-pass membrane protein</topology>
    </subcellularLocation>
</comment>
<keyword evidence="21" id="KW-1185">Reference proteome</keyword>
<evidence type="ECO:0000313" key="20">
    <source>
        <dbReference type="EMBL" id="MFC5468545.1"/>
    </source>
</evidence>
<keyword evidence="7 17" id="KW-0812">Transmembrane</keyword>
<evidence type="ECO:0000256" key="1">
    <source>
        <dbReference type="ARBA" id="ARBA00000085"/>
    </source>
</evidence>
<evidence type="ECO:0000256" key="17">
    <source>
        <dbReference type="SAM" id="Phobius"/>
    </source>
</evidence>
<keyword evidence="4" id="KW-1003">Cell membrane</keyword>
<comment type="catalytic activity">
    <reaction evidence="1">
        <text>ATP + protein L-histidine = ADP + protein N-phospho-L-histidine.</text>
        <dbReference type="EC" id="2.7.13.3"/>
    </reaction>
</comment>
<evidence type="ECO:0000256" key="2">
    <source>
        <dbReference type="ARBA" id="ARBA00004651"/>
    </source>
</evidence>
<feature type="transmembrane region" description="Helical" evidence="17">
    <location>
        <begin position="156"/>
        <end position="180"/>
    </location>
</feature>
<evidence type="ECO:0000256" key="13">
    <source>
        <dbReference type="ARBA" id="ARBA00023026"/>
    </source>
</evidence>
<keyword evidence="12" id="KW-0902">Two-component regulatory system</keyword>
<dbReference type="InterPro" id="IPR003594">
    <property type="entry name" value="HATPase_dom"/>
</dbReference>
<dbReference type="SUPFAM" id="SSF55874">
    <property type="entry name" value="ATPase domain of HSP90 chaperone/DNA topoisomerase II/histidine kinase"/>
    <property type="match status" value="1"/>
</dbReference>
<comment type="function">
    <text evidence="15">Member of the two-component regulatory system HssS/HssR involved in intracellular heme homeostasis and tempering of staphylococcal virulence. HssS functions as a heme sensor histidine kinase which is autophosphorylated at a histidine residue and transfers its phosphate group to an aspartate residue of HssR. HssR/HssS activates the expression of hrtAB, an efflux pump, in response to extracellular heme, hemin, hemoglobin or blood.</text>
</comment>
<dbReference type="PROSITE" id="PS50109">
    <property type="entry name" value="HIS_KIN"/>
    <property type="match status" value="1"/>
</dbReference>
<keyword evidence="10" id="KW-0067">ATP-binding</keyword>
<keyword evidence="11 17" id="KW-1133">Transmembrane helix</keyword>
<dbReference type="InterPro" id="IPR005467">
    <property type="entry name" value="His_kinase_dom"/>
</dbReference>
<dbReference type="InterPro" id="IPR003660">
    <property type="entry name" value="HAMP_dom"/>
</dbReference>
<comment type="caution">
    <text evidence="20">The sequence shown here is derived from an EMBL/GenBank/DDBJ whole genome shotgun (WGS) entry which is preliminary data.</text>
</comment>
<evidence type="ECO:0000256" key="3">
    <source>
        <dbReference type="ARBA" id="ARBA00012438"/>
    </source>
</evidence>
<dbReference type="GO" id="GO:0016301">
    <property type="term" value="F:kinase activity"/>
    <property type="evidence" value="ECO:0007669"/>
    <property type="project" value="UniProtKB-KW"/>
</dbReference>
<dbReference type="PANTHER" id="PTHR45528">
    <property type="entry name" value="SENSOR HISTIDINE KINASE CPXA"/>
    <property type="match status" value="1"/>
</dbReference>
<gene>
    <name evidence="20" type="ORF">ACFPPD_07415</name>
</gene>
<keyword evidence="5" id="KW-0597">Phosphoprotein</keyword>
<dbReference type="Gene3D" id="6.10.340.10">
    <property type="match status" value="1"/>
</dbReference>
<dbReference type="InterPro" id="IPR036890">
    <property type="entry name" value="HATPase_C_sf"/>
</dbReference>
<evidence type="ECO:0000256" key="15">
    <source>
        <dbReference type="ARBA" id="ARBA00037219"/>
    </source>
</evidence>
<dbReference type="Pfam" id="PF00512">
    <property type="entry name" value="HisKA"/>
    <property type="match status" value="1"/>
</dbReference>
<protein>
    <recommendedName>
        <fullName evidence="16">Heme sensor protein HssS</fullName>
        <ecNumber evidence="3">2.7.13.3</ecNumber>
    </recommendedName>
</protein>
<evidence type="ECO:0000256" key="14">
    <source>
        <dbReference type="ARBA" id="ARBA00023136"/>
    </source>
</evidence>
<dbReference type="InterPro" id="IPR036097">
    <property type="entry name" value="HisK_dim/P_sf"/>
</dbReference>
<evidence type="ECO:0000259" key="18">
    <source>
        <dbReference type="PROSITE" id="PS50109"/>
    </source>
</evidence>
<dbReference type="RefSeq" id="WP_378081695.1">
    <property type="nucleotide sequence ID" value="NZ_JBHSMH010000016.1"/>
</dbReference>
<dbReference type="EC" id="2.7.13.3" evidence="3"/>
<dbReference type="PROSITE" id="PS50885">
    <property type="entry name" value="HAMP"/>
    <property type="match status" value="1"/>
</dbReference>
<evidence type="ECO:0000256" key="8">
    <source>
        <dbReference type="ARBA" id="ARBA00022741"/>
    </source>
</evidence>